<dbReference type="AlphaFoldDB" id="A0A1U7M2H7"/>
<proteinExistence type="inferred from homology"/>
<dbReference type="Pfam" id="PF03437">
    <property type="entry name" value="BtpA"/>
    <property type="match status" value="1"/>
</dbReference>
<reference evidence="2 3" key="1">
    <citation type="submission" date="2016-02" db="EMBL/GenBank/DDBJ databases">
        <title>Genome sequence of Tissierella creatinophila DSM 6911.</title>
        <authorList>
            <person name="Poehlein A."/>
            <person name="Daniel R."/>
        </authorList>
    </citation>
    <scope>NUCLEOTIDE SEQUENCE [LARGE SCALE GENOMIC DNA]</scope>
    <source>
        <strain evidence="2 3">DSM 6911</strain>
    </source>
</reference>
<dbReference type="NCBIfam" id="TIGR00259">
    <property type="entry name" value="thylakoid_BtpA"/>
    <property type="match status" value="1"/>
</dbReference>
<evidence type="ECO:0000313" key="2">
    <source>
        <dbReference type="EMBL" id="OLS01496.1"/>
    </source>
</evidence>
<dbReference type="PANTHER" id="PTHR21381:SF3">
    <property type="entry name" value="SGC REGION PROTEIN SGCQ-RELATED"/>
    <property type="match status" value="1"/>
</dbReference>
<accession>A0A1U7M2H7</accession>
<evidence type="ECO:0000256" key="1">
    <source>
        <dbReference type="ARBA" id="ARBA00006007"/>
    </source>
</evidence>
<dbReference type="EMBL" id="LTDM01000066">
    <property type="protein sequence ID" value="OLS01496.1"/>
    <property type="molecule type" value="Genomic_DNA"/>
</dbReference>
<dbReference type="RefSeq" id="WP_143583188.1">
    <property type="nucleotide sequence ID" value="NZ_LTDM01000066.1"/>
</dbReference>
<organism evidence="2 3">
    <name type="scientific">Tissierella creatinophila DSM 6911</name>
    <dbReference type="NCBI Taxonomy" id="1123403"/>
    <lineage>
        <taxon>Bacteria</taxon>
        <taxon>Bacillati</taxon>
        <taxon>Bacillota</taxon>
        <taxon>Tissierellia</taxon>
        <taxon>Tissierellales</taxon>
        <taxon>Tissierellaceae</taxon>
        <taxon>Tissierella</taxon>
    </lineage>
</organism>
<evidence type="ECO:0000313" key="3">
    <source>
        <dbReference type="Proteomes" id="UP000186112"/>
    </source>
</evidence>
<dbReference type="Proteomes" id="UP000186112">
    <property type="component" value="Unassembled WGS sequence"/>
</dbReference>
<dbReference type="PIRSF" id="PIRSF005956">
    <property type="entry name" value="BtpA"/>
    <property type="match status" value="1"/>
</dbReference>
<keyword evidence="3" id="KW-1185">Reference proteome</keyword>
<name>A0A1U7M2H7_TISCR</name>
<comment type="caution">
    <text evidence="2">The sequence shown here is derived from an EMBL/GenBank/DDBJ whole genome shotgun (WGS) entry which is preliminary data.</text>
</comment>
<comment type="similarity">
    <text evidence="1">Belongs to the BtpA family.</text>
</comment>
<dbReference type="InterPro" id="IPR011060">
    <property type="entry name" value="RibuloseP-bd_barrel"/>
</dbReference>
<gene>
    <name evidence="2" type="primary">sgcQ</name>
    <name evidence="2" type="ORF">TICRE_25350</name>
</gene>
<dbReference type="InterPro" id="IPR005137">
    <property type="entry name" value="BtpA"/>
</dbReference>
<dbReference type="SUPFAM" id="SSF51366">
    <property type="entry name" value="Ribulose-phoshate binding barrel"/>
    <property type="match status" value="1"/>
</dbReference>
<dbReference type="PANTHER" id="PTHR21381">
    <property type="entry name" value="ZGC:162297"/>
    <property type="match status" value="1"/>
</dbReference>
<sequence length="271" mass="29917">MKFKFENKKAIIGMIHLMPLPGSPNYSPTDYSMKMIIERATEEAKIYEEAGIDGIQIENYWDQPFIRGEEIGYETVAAMSVVANEISNKVSIPFGINLHMNGGMGALAAAVASGAKWIRVFEYISAYISYTGLTEGIGGQIARYRNMLKANNDIDFICDVGVKHGSHFLVHDRTLNELAIDAQEQGADAIIITGFSTGIAPTKEKILESKTKIHLPVFLGSGVNSKNVKELLSVCDGIIAGSHFKTDGKIENLVEYDRVYEFMKLVNEARK</sequence>
<protein>
    <submittedName>
        <fullName evidence="2">Putative sgc region protein SgcQ</fullName>
    </submittedName>
</protein>
<dbReference type="OrthoDB" id="9791357at2"/>